<dbReference type="AlphaFoldDB" id="A0A9X4KN27"/>
<reference evidence="1" key="1">
    <citation type="submission" date="2022-10" db="EMBL/GenBank/DDBJ databases">
        <title>Comparative genomic analysis of Cohnella hashimotonis sp. nov., isolated from the International Space Station.</title>
        <authorList>
            <person name="Simpson A."/>
            <person name="Venkateswaran K."/>
        </authorList>
    </citation>
    <scope>NUCLEOTIDE SEQUENCE</scope>
    <source>
        <strain evidence="1">DSM 28161</strain>
    </source>
</reference>
<dbReference type="RefSeq" id="WP_277528265.1">
    <property type="nucleotide sequence ID" value="NZ_JAPDIA010000001.1"/>
</dbReference>
<sequence length="150" mass="17996">MIISKPLEEYDFILFSTDRKSSMLFTFLEIEQERYPSISFRVHIKDYMFSGEVYIWIEKEKIDNFLRDIKELNSSRKGKLTLESMSPEELELSIQSERVDLFLMNYSIKQTKYCKNKMIETILKGTFEFDLEFFNDLEQNVKAIVKLLKL</sequence>
<name>A0A9X4KN27_9BACL</name>
<keyword evidence="2" id="KW-1185">Reference proteome</keyword>
<protein>
    <submittedName>
        <fullName evidence="1">Uncharacterized protein</fullName>
    </submittedName>
</protein>
<comment type="caution">
    <text evidence="1">The sequence shown here is derived from an EMBL/GenBank/DDBJ whole genome shotgun (WGS) entry which is preliminary data.</text>
</comment>
<organism evidence="1 2">
    <name type="scientific">Cohnella rhizosphaerae</name>
    <dbReference type="NCBI Taxonomy" id="1457232"/>
    <lineage>
        <taxon>Bacteria</taxon>
        <taxon>Bacillati</taxon>
        <taxon>Bacillota</taxon>
        <taxon>Bacilli</taxon>
        <taxon>Bacillales</taxon>
        <taxon>Paenibacillaceae</taxon>
        <taxon>Cohnella</taxon>
    </lineage>
</organism>
<evidence type="ECO:0000313" key="2">
    <source>
        <dbReference type="Proteomes" id="UP001153404"/>
    </source>
</evidence>
<proteinExistence type="predicted"/>
<evidence type="ECO:0000313" key="1">
    <source>
        <dbReference type="EMBL" id="MDG0808056.1"/>
    </source>
</evidence>
<dbReference type="Proteomes" id="UP001153404">
    <property type="component" value="Unassembled WGS sequence"/>
</dbReference>
<dbReference type="EMBL" id="JAPDIA010000001">
    <property type="protein sequence ID" value="MDG0808056.1"/>
    <property type="molecule type" value="Genomic_DNA"/>
</dbReference>
<gene>
    <name evidence="1" type="ORF">OMP40_00520</name>
</gene>
<accession>A0A9X4KN27</accession>